<dbReference type="OrthoDB" id="8607132at2"/>
<dbReference type="Pfam" id="PF00114">
    <property type="entry name" value="Pilin"/>
    <property type="match status" value="1"/>
</dbReference>
<dbReference type="GeneID" id="76463048"/>
<dbReference type="PANTHER" id="PTHR30093:SF34">
    <property type="entry name" value="PREPILIN PEPTIDASE-DEPENDENT PROTEIN D"/>
    <property type="match status" value="1"/>
</dbReference>
<organism evidence="9 10">
    <name type="scientific">Verminephrobacter eiseniae (strain EF01-2)</name>
    <dbReference type="NCBI Taxonomy" id="391735"/>
    <lineage>
        <taxon>Bacteria</taxon>
        <taxon>Pseudomonadati</taxon>
        <taxon>Pseudomonadota</taxon>
        <taxon>Betaproteobacteria</taxon>
        <taxon>Burkholderiales</taxon>
        <taxon>Comamonadaceae</taxon>
        <taxon>Verminephrobacter</taxon>
    </lineage>
</organism>
<dbReference type="GO" id="GO:0016020">
    <property type="term" value="C:membrane"/>
    <property type="evidence" value="ECO:0007669"/>
    <property type="project" value="UniProtKB-SubCell"/>
</dbReference>
<accession>A1WS67</accession>
<dbReference type="RefSeq" id="WP_011812452.1">
    <property type="nucleotide sequence ID" value="NC_008786.1"/>
</dbReference>
<dbReference type="eggNOG" id="COG4969">
    <property type="taxonomic scope" value="Bacteria"/>
</dbReference>
<gene>
    <name evidence="9" type="ordered locus">Veis_4782</name>
</gene>
<dbReference type="EMBL" id="CP000542">
    <property type="protein sequence ID" value="ABM60474.1"/>
    <property type="molecule type" value="Genomic_DNA"/>
</dbReference>
<dbReference type="InterPro" id="IPR002416">
    <property type="entry name" value="T2SS_protein-GspH"/>
</dbReference>
<evidence type="ECO:0000256" key="2">
    <source>
        <dbReference type="ARBA" id="ARBA00005233"/>
    </source>
</evidence>
<comment type="similarity">
    <text evidence="2 7">Belongs to the N-Me-Phe pilin family.</text>
</comment>
<keyword evidence="10" id="KW-1185">Reference proteome</keyword>
<dbReference type="GO" id="GO:0009289">
    <property type="term" value="C:pilus"/>
    <property type="evidence" value="ECO:0007669"/>
    <property type="project" value="InterPro"/>
</dbReference>
<dbReference type="GO" id="GO:0007155">
    <property type="term" value="P:cell adhesion"/>
    <property type="evidence" value="ECO:0007669"/>
    <property type="project" value="InterPro"/>
</dbReference>
<keyword evidence="3" id="KW-0488">Methylation</keyword>
<dbReference type="SUPFAM" id="SSF54523">
    <property type="entry name" value="Pili subunits"/>
    <property type="match status" value="1"/>
</dbReference>
<proteinExistence type="inferred from homology"/>
<evidence type="ECO:0000256" key="5">
    <source>
        <dbReference type="ARBA" id="ARBA00022989"/>
    </source>
</evidence>
<keyword evidence="5 8" id="KW-1133">Transmembrane helix</keyword>
<dbReference type="InterPro" id="IPR045584">
    <property type="entry name" value="Pilin-like"/>
</dbReference>
<dbReference type="Gene3D" id="3.30.700.10">
    <property type="entry name" value="Glycoprotein, Type 4 Pilin"/>
    <property type="match status" value="1"/>
</dbReference>
<dbReference type="InterPro" id="IPR012902">
    <property type="entry name" value="N_methyl_site"/>
</dbReference>
<dbReference type="Pfam" id="PF07963">
    <property type="entry name" value="N_methyl"/>
    <property type="match status" value="1"/>
</dbReference>
<dbReference type="AlphaFoldDB" id="A1WS67"/>
<sequence length="179" mass="18281">MKRYSSPKSQQGFTLIELMIVVAIIGILASVALPAYQDYTKRAKVSEGILAGSACRTTITEVIQSAASNAIIGANGWGCEISETSSTKYVKSVTTAATNAGNTGGAVVTVTMRNIGDGVDEKTIVLAPCSESTQATLGECKQPALGGNVATWLCGPGLSNGVSIKYLPGSCRTPASGTS</sequence>
<evidence type="ECO:0000256" key="1">
    <source>
        <dbReference type="ARBA" id="ARBA00004167"/>
    </source>
</evidence>
<protein>
    <submittedName>
        <fullName evidence="9">Tfp pilus assembly protein</fullName>
    </submittedName>
</protein>
<keyword evidence="7" id="KW-0281">Fimbrium</keyword>
<keyword evidence="4 8" id="KW-0812">Transmembrane</keyword>
<dbReference type="PROSITE" id="PS00409">
    <property type="entry name" value="PROKAR_NTER_METHYL"/>
    <property type="match status" value="1"/>
</dbReference>
<dbReference type="STRING" id="391735.Veis_4782"/>
<evidence type="ECO:0000256" key="4">
    <source>
        <dbReference type="ARBA" id="ARBA00022692"/>
    </source>
</evidence>
<dbReference type="GO" id="GO:0015628">
    <property type="term" value="P:protein secretion by the type II secretion system"/>
    <property type="evidence" value="ECO:0007669"/>
    <property type="project" value="InterPro"/>
</dbReference>
<evidence type="ECO:0000313" key="9">
    <source>
        <dbReference type="EMBL" id="ABM60474.1"/>
    </source>
</evidence>
<evidence type="ECO:0000256" key="8">
    <source>
        <dbReference type="SAM" id="Phobius"/>
    </source>
</evidence>
<dbReference type="GO" id="GO:0015627">
    <property type="term" value="C:type II protein secretion system complex"/>
    <property type="evidence" value="ECO:0007669"/>
    <property type="project" value="InterPro"/>
</dbReference>
<evidence type="ECO:0000256" key="7">
    <source>
        <dbReference type="RuleBase" id="RU000389"/>
    </source>
</evidence>
<keyword evidence="6 8" id="KW-0472">Membrane</keyword>
<evidence type="ECO:0000313" key="10">
    <source>
        <dbReference type="Proteomes" id="UP000000374"/>
    </source>
</evidence>
<dbReference type="HOGENOM" id="CLU_091705_4_0_4"/>
<comment type="subcellular location">
    <subcellularLocation>
        <location evidence="1">Membrane</location>
        <topology evidence="1">Single-pass membrane protein</topology>
    </subcellularLocation>
</comment>
<dbReference type="InterPro" id="IPR001082">
    <property type="entry name" value="Pilin"/>
</dbReference>
<dbReference type="PRINTS" id="PR00885">
    <property type="entry name" value="BCTERIALGSPH"/>
</dbReference>
<dbReference type="NCBIfam" id="TIGR02532">
    <property type="entry name" value="IV_pilin_GFxxxE"/>
    <property type="match status" value="1"/>
</dbReference>
<feature type="transmembrane region" description="Helical" evidence="8">
    <location>
        <begin position="12"/>
        <end position="36"/>
    </location>
</feature>
<evidence type="ECO:0000256" key="3">
    <source>
        <dbReference type="ARBA" id="ARBA00022481"/>
    </source>
</evidence>
<reference evidence="10" key="1">
    <citation type="submission" date="2006-12" db="EMBL/GenBank/DDBJ databases">
        <title>Complete sequence of chromosome 1 of Verminephrobacter eiseniae EF01-2.</title>
        <authorList>
            <person name="Copeland A."/>
            <person name="Lucas S."/>
            <person name="Lapidus A."/>
            <person name="Barry K."/>
            <person name="Detter J.C."/>
            <person name="Glavina del Rio T."/>
            <person name="Dalin E."/>
            <person name="Tice H."/>
            <person name="Pitluck S."/>
            <person name="Chertkov O."/>
            <person name="Brettin T."/>
            <person name="Bruce D."/>
            <person name="Han C."/>
            <person name="Tapia R."/>
            <person name="Gilna P."/>
            <person name="Schmutz J."/>
            <person name="Larimer F."/>
            <person name="Land M."/>
            <person name="Hauser L."/>
            <person name="Kyrpides N."/>
            <person name="Kim E."/>
            <person name="Stahl D."/>
            <person name="Richardson P."/>
        </authorList>
    </citation>
    <scope>NUCLEOTIDE SEQUENCE [LARGE SCALE GENOMIC DNA]</scope>
    <source>
        <strain evidence="10">EF01-2</strain>
    </source>
</reference>
<dbReference type="PANTHER" id="PTHR30093">
    <property type="entry name" value="GENERAL SECRETION PATHWAY PROTEIN G"/>
    <property type="match status" value="1"/>
</dbReference>
<evidence type="ECO:0000256" key="6">
    <source>
        <dbReference type="ARBA" id="ARBA00023136"/>
    </source>
</evidence>
<name>A1WS67_VEREI</name>
<dbReference type="Proteomes" id="UP000000374">
    <property type="component" value="Chromosome"/>
</dbReference>
<dbReference type="KEGG" id="vei:Veis_4782"/>